<dbReference type="NCBIfam" id="NF007297">
    <property type="entry name" value="PRK09775.1"/>
    <property type="match status" value="1"/>
</dbReference>
<comment type="similarity">
    <text evidence="1">Belongs to the HipA Ser/Thr kinase family.</text>
</comment>
<dbReference type="GO" id="GO:0004674">
    <property type="term" value="F:protein serine/threonine kinase activity"/>
    <property type="evidence" value="ECO:0007669"/>
    <property type="project" value="TreeGrafter"/>
</dbReference>
<name>A0A318EHP9_9GAMM</name>
<organism evidence="5 6">
    <name type="scientific">Sinimarinibacterium flocculans</name>
    <dbReference type="NCBI Taxonomy" id="985250"/>
    <lineage>
        <taxon>Bacteria</taxon>
        <taxon>Pseudomonadati</taxon>
        <taxon>Pseudomonadota</taxon>
        <taxon>Gammaproteobacteria</taxon>
        <taxon>Nevskiales</taxon>
        <taxon>Nevskiaceae</taxon>
        <taxon>Sinimarinibacterium</taxon>
    </lineage>
</organism>
<dbReference type="RefSeq" id="WP_110263573.1">
    <property type="nucleotide sequence ID" value="NZ_CAKZQT010000007.1"/>
</dbReference>
<dbReference type="AlphaFoldDB" id="A0A318EHP9"/>
<reference evidence="5 6" key="1">
    <citation type="submission" date="2018-04" db="EMBL/GenBank/DDBJ databases">
        <title>Genomic Encyclopedia of Type Strains, Phase IV (KMG-IV): sequencing the most valuable type-strain genomes for metagenomic binning, comparative biology and taxonomic classification.</title>
        <authorList>
            <person name="Goeker M."/>
        </authorList>
    </citation>
    <scope>NUCLEOTIDE SEQUENCE [LARGE SCALE GENOMIC DNA]</scope>
    <source>
        <strain evidence="5 6">DSM 104150</strain>
    </source>
</reference>
<accession>A0A318EHP9</accession>
<sequence length="433" mass="47803">MDAAIETLLRRGPLSRGALQDQLGVSQPTLSRRIAVMSQVLPMGRARARRYGLRRNVRDLPSALPLYQIDADGRALQIGTLHAVHGGWWFEDAVAPRDSAWFDGLPWFLADMRPQGFLGAGFARRHPELGLPERLADWQDDHALYALARRGEDASGNLILGEESLARWASAPDEPVDTPSRNWPRLAEAALAGEHGISSAGGEQPKFAVLADTESGPTQLLVKFSEPVHTPAGGRWADLLIAEYHALACIGSTGLSAATARLFDAGDRMFLEVQRFDRVGARGRRGLISLGAVDDQFVGQRRRWLDTALELQRQRRLDVEDVQRVAWLQAFGEMIGNTDMHFGNLSLHYEGHWPAEVAPCYDMLPMLYAPRRSEVRTPVLTPRVPLGGGLQIARAAQKSATMFWQAVAADSRVSADFREVSRRNAATVAALRW</sequence>
<keyword evidence="6" id="KW-1185">Reference proteome</keyword>
<evidence type="ECO:0000256" key="1">
    <source>
        <dbReference type="ARBA" id="ARBA00010164"/>
    </source>
</evidence>
<evidence type="ECO:0000256" key="3">
    <source>
        <dbReference type="ARBA" id="ARBA00022777"/>
    </source>
</evidence>
<evidence type="ECO:0000256" key="2">
    <source>
        <dbReference type="ARBA" id="ARBA00022679"/>
    </source>
</evidence>
<feature type="domain" description="HipA-like C-terminal" evidence="4">
    <location>
        <begin position="198"/>
        <end position="401"/>
    </location>
</feature>
<proteinExistence type="inferred from homology"/>
<keyword evidence="2" id="KW-0808">Transferase</keyword>
<comment type="caution">
    <text evidence="5">The sequence shown here is derived from an EMBL/GenBank/DDBJ whole genome shotgun (WGS) entry which is preliminary data.</text>
</comment>
<keyword evidence="3" id="KW-0418">Kinase</keyword>
<dbReference type="Pfam" id="PF07804">
    <property type="entry name" value="HipA_C"/>
    <property type="match status" value="1"/>
</dbReference>
<evidence type="ECO:0000313" key="5">
    <source>
        <dbReference type="EMBL" id="PXV71460.1"/>
    </source>
</evidence>
<dbReference type="InterPro" id="IPR012893">
    <property type="entry name" value="HipA-like_C"/>
</dbReference>
<dbReference type="Proteomes" id="UP000248330">
    <property type="component" value="Unassembled WGS sequence"/>
</dbReference>
<gene>
    <name evidence="5" type="ORF">C8D93_101511</name>
</gene>
<protein>
    <submittedName>
        <fullName evidence="5">HipA-like protein</fullName>
    </submittedName>
</protein>
<evidence type="ECO:0000259" key="4">
    <source>
        <dbReference type="Pfam" id="PF07804"/>
    </source>
</evidence>
<dbReference type="InterPro" id="IPR052028">
    <property type="entry name" value="HipA_Ser/Thr_kinase"/>
</dbReference>
<dbReference type="EMBL" id="QICN01000001">
    <property type="protein sequence ID" value="PXV71460.1"/>
    <property type="molecule type" value="Genomic_DNA"/>
</dbReference>
<evidence type="ECO:0000313" key="6">
    <source>
        <dbReference type="Proteomes" id="UP000248330"/>
    </source>
</evidence>
<dbReference type="PANTHER" id="PTHR37419:SF8">
    <property type="entry name" value="TOXIN YJJJ"/>
    <property type="match status" value="1"/>
</dbReference>
<dbReference type="OrthoDB" id="8555656at2"/>
<dbReference type="GO" id="GO:0005829">
    <property type="term" value="C:cytosol"/>
    <property type="evidence" value="ECO:0007669"/>
    <property type="project" value="TreeGrafter"/>
</dbReference>
<dbReference type="PANTHER" id="PTHR37419">
    <property type="entry name" value="SERINE/THREONINE-PROTEIN KINASE TOXIN HIPA"/>
    <property type="match status" value="1"/>
</dbReference>